<organism evidence="2 3">
    <name type="scientific">Nicotiana attenuata</name>
    <name type="common">Coyote tobacco</name>
    <dbReference type="NCBI Taxonomy" id="49451"/>
    <lineage>
        <taxon>Eukaryota</taxon>
        <taxon>Viridiplantae</taxon>
        <taxon>Streptophyta</taxon>
        <taxon>Embryophyta</taxon>
        <taxon>Tracheophyta</taxon>
        <taxon>Spermatophyta</taxon>
        <taxon>Magnoliopsida</taxon>
        <taxon>eudicotyledons</taxon>
        <taxon>Gunneridae</taxon>
        <taxon>Pentapetalae</taxon>
        <taxon>asterids</taxon>
        <taxon>lamiids</taxon>
        <taxon>Solanales</taxon>
        <taxon>Solanaceae</taxon>
        <taxon>Nicotianoideae</taxon>
        <taxon>Nicotianeae</taxon>
        <taxon>Nicotiana</taxon>
    </lineage>
</organism>
<evidence type="ECO:0000313" key="2">
    <source>
        <dbReference type="EMBL" id="OIT34739.1"/>
    </source>
</evidence>
<dbReference type="Pfam" id="PF24925">
    <property type="entry name" value="DUF7746"/>
    <property type="match status" value="1"/>
</dbReference>
<reference evidence="2" key="1">
    <citation type="submission" date="2016-11" db="EMBL/GenBank/DDBJ databases">
        <title>The genome of Nicotiana attenuata.</title>
        <authorList>
            <person name="Xu S."/>
            <person name="Brockmoeller T."/>
            <person name="Gaquerel E."/>
            <person name="Navarro A."/>
            <person name="Kuhl H."/>
            <person name="Gase K."/>
            <person name="Ling Z."/>
            <person name="Zhou W."/>
            <person name="Kreitzer C."/>
            <person name="Stanke M."/>
            <person name="Tang H."/>
            <person name="Lyons E."/>
            <person name="Pandey P."/>
            <person name="Pandey S.P."/>
            <person name="Timmermann B."/>
            <person name="Baldwin I.T."/>
        </authorList>
    </citation>
    <scope>NUCLEOTIDE SEQUENCE [LARGE SCALE GENOMIC DNA]</scope>
    <source>
        <strain evidence="2">UT</strain>
    </source>
</reference>
<gene>
    <name evidence="2" type="ORF">A4A49_51864</name>
</gene>
<comment type="caution">
    <text evidence="2">The sequence shown here is derived from an EMBL/GenBank/DDBJ whole genome shotgun (WGS) entry which is preliminary data.</text>
</comment>
<dbReference type="Proteomes" id="UP000187609">
    <property type="component" value="Unassembled WGS sequence"/>
</dbReference>
<dbReference type="EMBL" id="MJEQ01000661">
    <property type="protein sequence ID" value="OIT34739.1"/>
    <property type="molecule type" value="Genomic_DNA"/>
</dbReference>
<name>A0A314L116_NICAT</name>
<dbReference type="AlphaFoldDB" id="A0A314L116"/>
<dbReference type="SMR" id="A0A314L116"/>
<proteinExistence type="predicted"/>
<dbReference type="Gramene" id="OIT34739">
    <property type="protein sequence ID" value="OIT34739"/>
    <property type="gene ID" value="A4A49_51864"/>
</dbReference>
<accession>A0A314L116</accession>
<keyword evidence="3" id="KW-1185">Reference proteome</keyword>
<feature type="domain" description="DUF7746" evidence="1">
    <location>
        <begin position="91"/>
        <end position="142"/>
    </location>
</feature>
<protein>
    <recommendedName>
        <fullName evidence="1">DUF7746 domain-containing protein</fullName>
    </recommendedName>
</protein>
<evidence type="ECO:0000259" key="1">
    <source>
        <dbReference type="Pfam" id="PF24925"/>
    </source>
</evidence>
<sequence length="143" mass="16762">MTSRLLIFIELKGLDDLEELLNKKFGEFRASPLTLEHKPDKGKGLQVEDEINKISEKYARKPYQKMLYYPRPTPQDVLIEEQDNDHYHQGYSGSDIYEWNIDGLAERQIYTTVHRMLMYSTICKVNKNSDRAIAEMIIAVFTD</sequence>
<evidence type="ECO:0000313" key="3">
    <source>
        <dbReference type="Proteomes" id="UP000187609"/>
    </source>
</evidence>
<dbReference type="InterPro" id="IPR056648">
    <property type="entry name" value="DUF7746"/>
</dbReference>